<dbReference type="PRINTS" id="PR00455">
    <property type="entry name" value="HTHTETR"/>
</dbReference>
<evidence type="ECO:0000259" key="5">
    <source>
        <dbReference type="PROSITE" id="PS50977"/>
    </source>
</evidence>
<dbReference type="AlphaFoldDB" id="A0A839ILA0"/>
<keyword evidence="2 4" id="KW-0238">DNA-binding</keyword>
<dbReference type="InterPro" id="IPR036271">
    <property type="entry name" value="Tet_transcr_reg_TetR-rel_C_sf"/>
</dbReference>
<evidence type="ECO:0000313" key="6">
    <source>
        <dbReference type="EMBL" id="MBB1485267.1"/>
    </source>
</evidence>
<organism evidence="6 7">
    <name type="scientific">Oceanospirillum sediminis</name>
    <dbReference type="NCBI Taxonomy" id="2760088"/>
    <lineage>
        <taxon>Bacteria</taxon>
        <taxon>Pseudomonadati</taxon>
        <taxon>Pseudomonadota</taxon>
        <taxon>Gammaproteobacteria</taxon>
        <taxon>Oceanospirillales</taxon>
        <taxon>Oceanospirillaceae</taxon>
        <taxon>Oceanospirillum</taxon>
    </lineage>
</organism>
<dbReference type="EMBL" id="JACJFM010000001">
    <property type="protein sequence ID" value="MBB1485267.1"/>
    <property type="molecule type" value="Genomic_DNA"/>
</dbReference>
<keyword evidence="3" id="KW-0804">Transcription</keyword>
<dbReference type="SUPFAM" id="SSF46689">
    <property type="entry name" value="Homeodomain-like"/>
    <property type="match status" value="1"/>
</dbReference>
<dbReference type="RefSeq" id="WP_182807036.1">
    <property type="nucleotide sequence ID" value="NZ_JACJFM010000001.1"/>
</dbReference>
<dbReference type="PANTHER" id="PTHR47506:SF7">
    <property type="entry name" value="TRANSCRIPTIONAL REGULATORY PROTEIN"/>
    <property type="match status" value="1"/>
</dbReference>
<dbReference type="Pfam" id="PF16925">
    <property type="entry name" value="TetR_C_13"/>
    <property type="match status" value="1"/>
</dbReference>
<dbReference type="PROSITE" id="PS50977">
    <property type="entry name" value="HTH_TETR_2"/>
    <property type="match status" value="1"/>
</dbReference>
<dbReference type="InterPro" id="IPR009057">
    <property type="entry name" value="Homeodomain-like_sf"/>
</dbReference>
<reference evidence="6 7" key="1">
    <citation type="submission" date="2020-08" db="EMBL/GenBank/DDBJ databases">
        <title>Oceanospirillum sp. nov. isolated from marine sediment.</title>
        <authorList>
            <person name="Ji X."/>
        </authorList>
    </citation>
    <scope>NUCLEOTIDE SEQUENCE [LARGE SCALE GENOMIC DNA]</scope>
    <source>
        <strain evidence="6 7">D5</strain>
    </source>
</reference>
<dbReference type="GO" id="GO:0003677">
    <property type="term" value="F:DNA binding"/>
    <property type="evidence" value="ECO:0007669"/>
    <property type="project" value="UniProtKB-UniRule"/>
</dbReference>
<accession>A0A839ILA0</accession>
<dbReference type="SUPFAM" id="SSF48498">
    <property type="entry name" value="Tetracyclin repressor-like, C-terminal domain"/>
    <property type="match status" value="1"/>
</dbReference>
<keyword evidence="7" id="KW-1185">Reference proteome</keyword>
<evidence type="ECO:0000256" key="3">
    <source>
        <dbReference type="ARBA" id="ARBA00023163"/>
    </source>
</evidence>
<protein>
    <submittedName>
        <fullName evidence="6">TetR/AcrR family transcriptional regulator</fullName>
    </submittedName>
</protein>
<proteinExistence type="predicted"/>
<evidence type="ECO:0000256" key="4">
    <source>
        <dbReference type="PROSITE-ProRule" id="PRU00335"/>
    </source>
</evidence>
<name>A0A839ILA0_9GAMM</name>
<evidence type="ECO:0000256" key="2">
    <source>
        <dbReference type="ARBA" id="ARBA00023125"/>
    </source>
</evidence>
<gene>
    <name evidence="6" type="ORF">H4O21_01360</name>
</gene>
<comment type="caution">
    <text evidence="6">The sequence shown here is derived from an EMBL/GenBank/DDBJ whole genome shotgun (WGS) entry which is preliminary data.</text>
</comment>
<keyword evidence="1" id="KW-0805">Transcription regulation</keyword>
<feature type="DNA-binding region" description="H-T-H motif" evidence="4">
    <location>
        <begin position="30"/>
        <end position="49"/>
    </location>
</feature>
<evidence type="ECO:0000256" key="1">
    <source>
        <dbReference type="ARBA" id="ARBA00023015"/>
    </source>
</evidence>
<dbReference type="InterPro" id="IPR001647">
    <property type="entry name" value="HTH_TetR"/>
</dbReference>
<dbReference type="Gene3D" id="1.10.357.10">
    <property type="entry name" value="Tetracycline Repressor, domain 2"/>
    <property type="match status" value="1"/>
</dbReference>
<dbReference type="Pfam" id="PF00440">
    <property type="entry name" value="TetR_N"/>
    <property type="match status" value="1"/>
</dbReference>
<dbReference type="Proteomes" id="UP000565262">
    <property type="component" value="Unassembled WGS sequence"/>
</dbReference>
<sequence length="201" mass="23123">MNKNNNSSTAERILDVAQDLLQRNGYNGFSYQDIAHQVEIRKASIHYHFPSKSDLVIRLCERYTNQFTERLVSLDQKYDDSLLRIRELTRFFARMVRDKEKLCPMTMLTAEIEALPPNAKGHLQRFVQETESWLERTLEYGSQHKQLSVAGSYQAQSRLMLAAIQGAMLLSRATGQKSHYQGIADNLLSQLRVTESVRLTA</sequence>
<dbReference type="InterPro" id="IPR011075">
    <property type="entry name" value="TetR_C"/>
</dbReference>
<dbReference type="PANTHER" id="PTHR47506">
    <property type="entry name" value="TRANSCRIPTIONAL REGULATORY PROTEIN"/>
    <property type="match status" value="1"/>
</dbReference>
<feature type="domain" description="HTH tetR-type" evidence="5">
    <location>
        <begin position="7"/>
        <end position="67"/>
    </location>
</feature>
<evidence type="ECO:0000313" key="7">
    <source>
        <dbReference type="Proteomes" id="UP000565262"/>
    </source>
</evidence>